<evidence type="ECO:0000313" key="3">
    <source>
        <dbReference type="Proteomes" id="UP001519460"/>
    </source>
</evidence>
<evidence type="ECO:0008006" key="4">
    <source>
        <dbReference type="Google" id="ProtNLM"/>
    </source>
</evidence>
<reference evidence="2 3" key="2">
    <citation type="journal article" date="2023" name="Sci. Data">
        <title>Genome assembly of the Korean intertidal mud-creeper Batillaria attramentaria.</title>
        <authorList>
            <person name="Patra A.K."/>
            <person name="Ho P.T."/>
            <person name="Jun S."/>
            <person name="Lee S.J."/>
            <person name="Kim Y."/>
            <person name="Won Y.J."/>
        </authorList>
    </citation>
    <scope>NUCLEOTIDE SEQUENCE [LARGE SCALE GENOMIC DNA]</scope>
    <source>
        <strain evidence="2">Wonlab-2016</strain>
    </source>
</reference>
<keyword evidence="3" id="KW-1185">Reference proteome</keyword>
<accession>A0ABD0K9X7</accession>
<dbReference type="EMBL" id="JACVVK020000440">
    <property type="protein sequence ID" value="KAK7474315.1"/>
    <property type="molecule type" value="Genomic_DNA"/>
</dbReference>
<protein>
    <recommendedName>
        <fullName evidence="4">Secreted protein</fullName>
    </recommendedName>
</protein>
<dbReference type="Proteomes" id="UP001519460">
    <property type="component" value="Unassembled WGS sequence"/>
</dbReference>
<gene>
    <name evidence="2" type="ORF">BaRGS_00024795</name>
    <name evidence="1" type="ORF">BaRGS_00034450</name>
</gene>
<reference evidence="2" key="3">
    <citation type="submission" date="2023-01" db="EMBL/GenBank/DDBJ databases">
        <authorList>
            <person name="Patra A."/>
        </authorList>
    </citation>
    <scope>NUCLEOTIDE SEQUENCE</scope>
    <source>
        <strain evidence="2">Wonlab-2016</strain>
        <tissue evidence="2">Foot muscle</tissue>
    </source>
</reference>
<evidence type="ECO:0000313" key="1">
    <source>
        <dbReference type="EMBL" id="KAK7474315.1"/>
    </source>
</evidence>
<name>A0ABD0K9X7_9CAEN</name>
<reference evidence="2" key="1">
    <citation type="submission" date="2020-09" db="EMBL/GenBank/DDBJ databases">
        <authorList>
            <person name="Won Y."/>
        </authorList>
    </citation>
    <scope>NUCLEOTIDE SEQUENCE</scope>
    <source>
        <strain evidence="2">Wonlab-2016</strain>
        <tissue evidence="2">Foot muscle</tissue>
    </source>
</reference>
<comment type="caution">
    <text evidence="2">The sequence shown here is derived from an EMBL/GenBank/DDBJ whole genome shotgun (WGS) entry which is preliminary data.</text>
</comment>
<dbReference type="EMBL" id="JACVVK020000218">
    <property type="protein sequence ID" value="KAK7483911.1"/>
    <property type="molecule type" value="Genomic_DNA"/>
</dbReference>
<dbReference type="AlphaFoldDB" id="A0ABD0K9X7"/>
<organism evidence="2 3">
    <name type="scientific">Batillaria attramentaria</name>
    <dbReference type="NCBI Taxonomy" id="370345"/>
    <lineage>
        <taxon>Eukaryota</taxon>
        <taxon>Metazoa</taxon>
        <taxon>Spiralia</taxon>
        <taxon>Lophotrochozoa</taxon>
        <taxon>Mollusca</taxon>
        <taxon>Gastropoda</taxon>
        <taxon>Caenogastropoda</taxon>
        <taxon>Sorbeoconcha</taxon>
        <taxon>Cerithioidea</taxon>
        <taxon>Batillariidae</taxon>
        <taxon>Batillaria</taxon>
    </lineage>
</organism>
<proteinExistence type="predicted"/>
<sequence length="78" mass="8491">MLCGVLCGVTSSHLVLNGYRMLCVWSGLTMCLWTVEWTGNASPLFLSFVPYFPSSVAIATHVHICTSPLSGMVWLPAE</sequence>
<evidence type="ECO:0000313" key="2">
    <source>
        <dbReference type="EMBL" id="KAK7483911.1"/>
    </source>
</evidence>